<keyword evidence="2" id="KW-1133">Transmembrane helix</keyword>
<dbReference type="EMBL" id="CAJPEV010000821">
    <property type="protein sequence ID" value="CAG0888830.1"/>
    <property type="molecule type" value="Genomic_DNA"/>
</dbReference>
<evidence type="ECO:0000259" key="3">
    <source>
        <dbReference type="Pfam" id="PF00561"/>
    </source>
</evidence>
<name>A0A7R9A6S6_9CRUS</name>
<dbReference type="Proteomes" id="UP000677054">
    <property type="component" value="Unassembled WGS sequence"/>
</dbReference>
<dbReference type="Pfam" id="PF00561">
    <property type="entry name" value="Abhydrolase_1"/>
    <property type="match status" value="1"/>
</dbReference>
<dbReference type="InterPro" id="IPR029058">
    <property type="entry name" value="AB_hydrolase_fold"/>
</dbReference>
<evidence type="ECO:0000256" key="2">
    <source>
        <dbReference type="SAM" id="Phobius"/>
    </source>
</evidence>
<proteinExistence type="inferred from homology"/>
<gene>
    <name evidence="4" type="ORF">DSTB1V02_LOCUS5145</name>
</gene>
<feature type="domain" description="AB hydrolase-1" evidence="3">
    <location>
        <begin position="122"/>
        <end position="251"/>
    </location>
</feature>
<dbReference type="Gene3D" id="3.40.50.1820">
    <property type="entry name" value="alpha/beta hydrolase"/>
    <property type="match status" value="1"/>
</dbReference>
<dbReference type="InterPro" id="IPR012020">
    <property type="entry name" value="ABHD4"/>
</dbReference>
<keyword evidence="5" id="KW-1185">Reference proteome</keyword>
<dbReference type="OrthoDB" id="247542at2759"/>
<evidence type="ECO:0000256" key="1">
    <source>
        <dbReference type="ARBA" id="ARBA00010884"/>
    </source>
</evidence>
<comment type="similarity">
    <text evidence="1">Belongs to the AB hydrolase superfamily. AB hydrolase 4 family.</text>
</comment>
<dbReference type="SUPFAM" id="SSF53474">
    <property type="entry name" value="alpha/beta-Hydrolases"/>
    <property type="match status" value="1"/>
</dbReference>
<dbReference type="GO" id="GO:0047372">
    <property type="term" value="F:monoacylglycerol lipase activity"/>
    <property type="evidence" value="ECO:0007669"/>
    <property type="project" value="TreeGrafter"/>
</dbReference>
<dbReference type="EMBL" id="LR900338">
    <property type="protein sequence ID" value="CAD7245271.1"/>
    <property type="molecule type" value="Genomic_DNA"/>
</dbReference>
<dbReference type="GO" id="GO:0051793">
    <property type="term" value="P:medium-chain fatty acid catabolic process"/>
    <property type="evidence" value="ECO:0007669"/>
    <property type="project" value="TreeGrafter"/>
</dbReference>
<sequence>MASWTFSNIVKDDSLTVIVGISLASAIAFSTYYLSFVAKVPNIHCGNKKLKSLLLSRVPCLSRRYWVTPWCIEPRLHTILSMPVFHTKEPISYEREILVLHDGGEVALDWKHKCLTHSKGDPILILLPGLTGDSQTFYVRKLVQAVSEAGWCCVVFQNRGLAGVRLKTPRTYCAANFEDFKEVLDHVVKKHPESPLAALGVSLGGLILGNYLCVAGENTPLTTAVIISAPWDVFISSESLQKPWMNRALNQHLAKALCNMYLRSCSSYDP</sequence>
<dbReference type="PIRSF" id="PIRSF005211">
    <property type="entry name" value="Ab_hydro_YheT"/>
    <property type="match status" value="1"/>
</dbReference>
<reference evidence="4" key="1">
    <citation type="submission" date="2020-11" db="EMBL/GenBank/DDBJ databases">
        <authorList>
            <person name="Tran Van P."/>
        </authorList>
    </citation>
    <scope>NUCLEOTIDE SEQUENCE</scope>
</reference>
<dbReference type="GO" id="GO:0008126">
    <property type="term" value="F:acetylesterase activity"/>
    <property type="evidence" value="ECO:0007669"/>
    <property type="project" value="TreeGrafter"/>
</dbReference>
<dbReference type="InterPro" id="IPR000073">
    <property type="entry name" value="AB_hydrolase_1"/>
</dbReference>
<evidence type="ECO:0000313" key="5">
    <source>
        <dbReference type="Proteomes" id="UP000677054"/>
    </source>
</evidence>
<keyword evidence="2" id="KW-0812">Transmembrane</keyword>
<accession>A0A7R9A6S6</accession>
<feature type="transmembrane region" description="Helical" evidence="2">
    <location>
        <begin position="15"/>
        <end position="34"/>
    </location>
</feature>
<organism evidence="4">
    <name type="scientific">Darwinula stevensoni</name>
    <dbReference type="NCBI Taxonomy" id="69355"/>
    <lineage>
        <taxon>Eukaryota</taxon>
        <taxon>Metazoa</taxon>
        <taxon>Ecdysozoa</taxon>
        <taxon>Arthropoda</taxon>
        <taxon>Crustacea</taxon>
        <taxon>Oligostraca</taxon>
        <taxon>Ostracoda</taxon>
        <taxon>Podocopa</taxon>
        <taxon>Podocopida</taxon>
        <taxon>Darwinulocopina</taxon>
        <taxon>Darwinuloidea</taxon>
        <taxon>Darwinulidae</taxon>
        <taxon>Darwinula</taxon>
    </lineage>
</organism>
<dbReference type="InterPro" id="IPR050960">
    <property type="entry name" value="AB_hydrolase_4_sf"/>
</dbReference>
<dbReference type="PANTHER" id="PTHR10794:SF63">
    <property type="entry name" value="ALPHA_BETA HYDROLASE 1, ISOFORM A"/>
    <property type="match status" value="1"/>
</dbReference>
<dbReference type="GO" id="GO:0051792">
    <property type="term" value="P:medium-chain fatty acid biosynthetic process"/>
    <property type="evidence" value="ECO:0007669"/>
    <property type="project" value="TreeGrafter"/>
</dbReference>
<keyword evidence="2" id="KW-0472">Membrane</keyword>
<protein>
    <recommendedName>
        <fullName evidence="3">AB hydrolase-1 domain-containing protein</fullName>
    </recommendedName>
</protein>
<dbReference type="AlphaFoldDB" id="A0A7R9A6S6"/>
<dbReference type="PANTHER" id="PTHR10794">
    <property type="entry name" value="ABHYDROLASE DOMAIN-CONTAINING PROTEIN"/>
    <property type="match status" value="1"/>
</dbReference>
<evidence type="ECO:0000313" key="4">
    <source>
        <dbReference type="EMBL" id="CAD7245271.1"/>
    </source>
</evidence>